<dbReference type="InterPro" id="IPR001878">
    <property type="entry name" value="Znf_CCHC"/>
</dbReference>
<feature type="compositionally biased region" description="Basic and acidic residues" evidence="2">
    <location>
        <begin position="353"/>
        <end position="365"/>
    </location>
</feature>
<protein>
    <recommendedName>
        <fullName evidence="3">CCHC-type domain-containing protein</fullName>
    </recommendedName>
</protein>
<dbReference type="InterPro" id="IPR025398">
    <property type="entry name" value="DUF4371"/>
</dbReference>
<dbReference type="SMART" id="SM00597">
    <property type="entry name" value="ZnF_TTF"/>
    <property type="match status" value="1"/>
</dbReference>
<proteinExistence type="predicted"/>
<dbReference type="InterPro" id="IPR036875">
    <property type="entry name" value="Znf_CCHC_sf"/>
</dbReference>
<feature type="region of interest" description="Disordered" evidence="2">
    <location>
        <begin position="1"/>
        <end position="23"/>
    </location>
</feature>
<keyword evidence="1" id="KW-0479">Metal-binding</keyword>
<dbReference type="PROSITE" id="PS50158">
    <property type="entry name" value="ZF_CCHC"/>
    <property type="match status" value="1"/>
</dbReference>
<keyword evidence="1" id="KW-0862">Zinc</keyword>
<evidence type="ECO:0000313" key="5">
    <source>
        <dbReference type="Proteomes" id="UP000683360"/>
    </source>
</evidence>
<feature type="region of interest" description="Disordered" evidence="2">
    <location>
        <begin position="252"/>
        <end position="305"/>
    </location>
</feature>
<dbReference type="OrthoDB" id="8026949at2759"/>
<dbReference type="SUPFAM" id="SSF57756">
    <property type="entry name" value="Retrovirus zinc finger-like domains"/>
    <property type="match status" value="1"/>
</dbReference>
<dbReference type="Pfam" id="PF14291">
    <property type="entry name" value="DUF4371"/>
    <property type="match status" value="1"/>
</dbReference>
<accession>A0A8S3TRE6</accession>
<dbReference type="PANTHER" id="PTHR45749">
    <property type="match status" value="1"/>
</dbReference>
<evidence type="ECO:0000259" key="3">
    <source>
        <dbReference type="PROSITE" id="PS50158"/>
    </source>
</evidence>
<feature type="compositionally biased region" description="Polar residues" evidence="2">
    <location>
        <begin position="1"/>
        <end position="13"/>
    </location>
</feature>
<organism evidence="4 5">
    <name type="scientific">Mytilus edulis</name>
    <name type="common">Blue mussel</name>
    <dbReference type="NCBI Taxonomy" id="6550"/>
    <lineage>
        <taxon>Eukaryota</taxon>
        <taxon>Metazoa</taxon>
        <taxon>Spiralia</taxon>
        <taxon>Lophotrochozoa</taxon>
        <taxon>Mollusca</taxon>
        <taxon>Bivalvia</taxon>
        <taxon>Autobranchia</taxon>
        <taxon>Pteriomorphia</taxon>
        <taxon>Mytilida</taxon>
        <taxon>Mytiloidea</taxon>
        <taxon>Mytilidae</taxon>
        <taxon>Mytilinae</taxon>
        <taxon>Mytilus</taxon>
    </lineage>
</organism>
<dbReference type="PANTHER" id="PTHR45749:SF21">
    <property type="entry name" value="DUF4371 DOMAIN-CONTAINING PROTEIN"/>
    <property type="match status" value="1"/>
</dbReference>
<dbReference type="Gene3D" id="4.10.60.10">
    <property type="entry name" value="Zinc finger, CCHC-type"/>
    <property type="match status" value="1"/>
</dbReference>
<dbReference type="AlphaFoldDB" id="A0A8S3TRE6"/>
<dbReference type="GO" id="GO:0008270">
    <property type="term" value="F:zinc ion binding"/>
    <property type="evidence" value="ECO:0007669"/>
    <property type="project" value="UniProtKB-KW"/>
</dbReference>
<keyword evidence="1" id="KW-0863">Zinc-finger</keyword>
<comment type="caution">
    <text evidence="4">The sequence shown here is derived from an EMBL/GenBank/DDBJ whole genome shotgun (WGS) entry which is preliminary data.</text>
</comment>
<evidence type="ECO:0000313" key="4">
    <source>
        <dbReference type="EMBL" id="CAG2236327.1"/>
    </source>
</evidence>
<evidence type="ECO:0000256" key="1">
    <source>
        <dbReference type="PROSITE-ProRule" id="PRU00047"/>
    </source>
</evidence>
<dbReference type="GO" id="GO:0003676">
    <property type="term" value="F:nucleic acid binding"/>
    <property type="evidence" value="ECO:0007669"/>
    <property type="project" value="InterPro"/>
</dbReference>
<feature type="domain" description="CCHC-type" evidence="3">
    <location>
        <begin position="232"/>
        <end position="248"/>
    </location>
</feature>
<feature type="region of interest" description="Disordered" evidence="2">
    <location>
        <begin position="318"/>
        <end position="391"/>
    </location>
</feature>
<reference evidence="4" key="1">
    <citation type="submission" date="2021-03" db="EMBL/GenBank/DDBJ databases">
        <authorList>
            <person name="Bekaert M."/>
        </authorList>
    </citation>
    <scope>NUCLEOTIDE SEQUENCE</scope>
</reference>
<dbReference type="InterPro" id="IPR006580">
    <property type="entry name" value="Znf_TTF"/>
</dbReference>
<feature type="compositionally biased region" description="Low complexity" evidence="2">
    <location>
        <begin position="318"/>
        <end position="330"/>
    </location>
</feature>
<sequence>MTKSNTQEPTNMASYADAFKNGPKSDESDFISSVKPVFSQESDLFGSITNPMKSLYLTTNEMFEAIDKVVPKRSIKGLQRIRGLWRIYLDDEKERELLVSNGLELRGRSVIVYSRNPRVRSYENSTDIKIRVKDIPLSADDGQILRVLERYKCVILKHFRERLRYDNRITDCQTGDRIVIVQGPLEEPIPKNIPIGAYRGTVLYRGQNDSIAKCSKCMEFGHRASQCQNDWKCRNCSESGHKQIDCTKIDSAEGESIPHNNEEYNEDDTSYYPSHQSNSESDNNDDMNDDETQHPLGDVQPDDLFNCTIDQSQSIITTTTTEKTKAASQKVDPPAARPKVFPARKSGPTNKRANPDHVKQSRNTDLDIDEETERCATNPNESTECQDSEIRQNVPQSKISNIEVPVHSLASEIPSSSNIDPDDFSNYTKKSLSENEIIQILSSRDFGKEISAYPTTKARKYSKEWEKRYSWLRYSVLEDASYCSYCVSFGQGDGLFKTKGFSDWKNAVGEKRGTFKIHEISKMHTEAMEKSENLLSVSQGEKANIYSSISKAYEDKVSYNRKVLLSIIDVIIVLGQRNIALRGNWDKKLKQEDGNFRFFVDWKAKTDVVLKTHLQSPGPSYLSPDIQNDIIACCDADIRERIVADCTKAGYFAICADGTTDVSVKEQVSLCIRFLDHESDEIREEFIGFVELAASDARTMFEKSYLLCNRAILT</sequence>
<name>A0A8S3TRE6_MYTED</name>
<keyword evidence="5" id="KW-1185">Reference proteome</keyword>
<feature type="compositionally biased region" description="Polar residues" evidence="2">
    <location>
        <begin position="375"/>
        <end position="391"/>
    </location>
</feature>
<dbReference type="Proteomes" id="UP000683360">
    <property type="component" value="Unassembled WGS sequence"/>
</dbReference>
<evidence type="ECO:0000256" key="2">
    <source>
        <dbReference type="SAM" id="MobiDB-lite"/>
    </source>
</evidence>
<dbReference type="SMART" id="SM00343">
    <property type="entry name" value="ZnF_C2HC"/>
    <property type="match status" value="2"/>
</dbReference>
<dbReference type="EMBL" id="CAJPWZ010002349">
    <property type="protein sequence ID" value="CAG2236327.1"/>
    <property type="molecule type" value="Genomic_DNA"/>
</dbReference>
<gene>
    <name evidence="4" type="ORF">MEDL_48829</name>
</gene>